<comment type="caution">
    <text evidence="1">The sequence shown here is derived from an EMBL/GenBank/DDBJ whole genome shotgun (WGS) entry which is preliminary data.</text>
</comment>
<dbReference type="Proteomes" id="UP001379945">
    <property type="component" value="Unassembled WGS sequence"/>
</dbReference>
<sequence length="97" mass="10141">MRTTTLLIPTQLRESTAGINRSAAITTGVAAFVANPALLGQGITQRALAGAAMTAPTKVTCTLGPDTHAQIDQLCSHTDLSKNQIAALALEWVLQTR</sequence>
<dbReference type="RefSeq" id="WP_341399410.1">
    <property type="nucleotide sequence ID" value="NZ_JBBUTI010000007.1"/>
</dbReference>
<organism evidence="1 2">
    <name type="scientific">Ideonella margarita</name>
    <dbReference type="NCBI Taxonomy" id="2984191"/>
    <lineage>
        <taxon>Bacteria</taxon>
        <taxon>Pseudomonadati</taxon>
        <taxon>Pseudomonadota</taxon>
        <taxon>Betaproteobacteria</taxon>
        <taxon>Burkholderiales</taxon>
        <taxon>Sphaerotilaceae</taxon>
        <taxon>Ideonella</taxon>
    </lineage>
</organism>
<name>A0ABU9C5E4_9BURK</name>
<reference evidence="1 2" key="1">
    <citation type="submission" date="2024-04" db="EMBL/GenBank/DDBJ databases">
        <title>Novel species of the genus Ideonella isolated from streams.</title>
        <authorList>
            <person name="Lu H."/>
        </authorList>
    </citation>
    <scope>NUCLEOTIDE SEQUENCE [LARGE SCALE GENOMIC DNA]</scope>
    <source>
        <strain evidence="1 2">LYT19W</strain>
    </source>
</reference>
<keyword evidence="2" id="KW-1185">Reference proteome</keyword>
<proteinExistence type="predicted"/>
<evidence type="ECO:0008006" key="3">
    <source>
        <dbReference type="Google" id="ProtNLM"/>
    </source>
</evidence>
<gene>
    <name evidence="1" type="ORF">AACH00_12195</name>
</gene>
<evidence type="ECO:0000313" key="2">
    <source>
        <dbReference type="Proteomes" id="UP001379945"/>
    </source>
</evidence>
<evidence type="ECO:0000313" key="1">
    <source>
        <dbReference type="EMBL" id="MEK8047114.1"/>
    </source>
</evidence>
<accession>A0ABU9C5E4</accession>
<protein>
    <recommendedName>
        <fullName evidence="3">Ribbon-helix-helix CopG family protein</fullName>
    </recommendedName>
</protein>
<dbReference type="EMBL" id="JBBUTI010000007">
    <property type="protein sequence ID" value="MEK8047114.1"/>
    <property type="molecule type" value="Genomic_DNA"/>
</dbReference>